<dbReference type="InterPro" id="IPR007396">
    <property type="entry name" value="TR_PAI2-type"/>
</dbReference>
<sequence length="204" mass="23192">MYVPSSFRETDLATLHEFIDRHSFATLISQVGDEPFATHLPLLLNASQGPQGTLSGHMARANSHWQSAASQRVLAIFRGPHAYVSPSWYESPNVVPTWNYVTVHVYGTLRLVDDRSRLTDLIDQMVTRYESSQPTPWTLSSQSEGFVSKMLDAIVGFEIEIDRIEGKWKLSQNHSQDRRDKVMQHLQASDHADDRQIADLMKAR</sequence>
<dbReference type="EMBL" id="FOQD01000024">
    <property type="protein sequence ID" value="SFJ57547.1"/>
    <property type="molecule type" value="Genomic_DNA"/>
</dbReference>
<dbReference type="PANTHER" id="PTHR35802">
    <property type="entry name" value="PROTEASE SYNTHASE AND SPORULATION PROTEIN PAI 2"/>
    <property type="match status" value="1"/>
</dbReference>
<dbReference type="Proteomes" id="UP000199518">
    <property type="component" value="Unassembled WGS sequence"/>
</dbReference>
<organism evidence="1 2">
    <name type="scientific">Planctomicrobium piriforme</name>
    <dbReference type="NCBI Taxonomy" id="1576369"/>
    <lineage>
        <taxon>Bacteria</taxon>
        <taxon>Pseudomonadati</taxon>
        <taxon>Planctomycetota</taxon>
        <taxon>Planctomycetia</taxon>
        <taxon>Planctomycetales</taxon>
        <taxon>Planctomycetaceae</taxon>
        <taxon>Planctomicrobium</taxon>
    </lineage>
</organism>
<name>A0A1I3SJA1_9PLAN</name>
<dbReference type="AlphaFoldDB" id="A0A1I3SJA1"/>
<dbReference type="RefSeq" id="WP_092056647.1">
    <property type="nucleotide sequence ID" value="NZ_FOQD01000024.1"/>
</dbReference>
<dbReference type="STRING" id="1576369.SAMN05421753_12417"/>
<dbReference type="SUPFAM" id="SSF50475">
    <property type="entry name" value="FMN-binding split barrel"/>
    <property type="match status" value="1"/>
</dbReference>
<reference evidence="2" key="1">
    <citation type="submission" date="2016-10" db="EMBL/GenBank/DDBJ databases">
        <authorList>
            <person name="Varghese N."/>
            <person name="Submissions S."/>
        </authorList>
    </citation>
    <scope>NUCLEOTIDE SEQUENCE [LARGE SCALE GENOMIC DNA]</scope>
    <source>
        <strain evidence="2">DSM 26348</strain>
    </source>
</reference>
<gene>
    <name evidence="1" type="ORF">SAMN05421753_12417</name>
</gene>
<keyword evidence="2" id="KW-1185">Reference proteome</keyword>
<protein>
    <submittedName>
        <fullName evidence="1">Transcriptional regulator</fullName>
    </submittedName>
</protein>
<dbReference type="Pfam" id="PF04299">
    <property type="entry name" value="FMN_bind_2"/>
    <property type="match status" value="1"/>
</dbReference>
<dbReference type="OrthoDB" id="9794948at2"/>
<dbReference type="PANTHER" id="PTHR35802:SF1">
    <property type="entry name" value="PROTEASE SYNTHASE AND SPORULATION PROTEIN PAI 2"/>
    <property type="match status" value="1"/>
</dbReference>
<evidence type="ECO:0000313" key="2">
    <source>
        <dbReference type="Proteomes" id="UP000199518"/>
    </source>
</evidence>
<proteinExistence type="predicted"/>
<accession>A0A1I3SJA1</accession>
<dbReference type="PIRSF" id="PIRSF010372">
    <property type="entry name" value="PaiB"/>
    <property type="match status" value="1"/>
</dbReference>
<dbReference type="Gene3D" id="2.30.110.10">
    <property type="entry name" value="Electron Transport, Fmn-binding Protein, Chain A"/>
    <property type="match status" value="1"/>
</dbReference>
<evidence type="ECO:0000313" key="1">
    <source>
        <dbReference type="EMBL" id="SFJ57547.1"/>
    </source>
</evidence>
<dbReference type="InterPro" id="IPR012349">
    <property type="entry name" value="Split_barrel_FMN-bd"/>
</dbReference>